<feature type="signal peptide" evidence="3">
    <location>
        <begin position="1"/>
        <end position="25"/>
    </location>
</feature>
<evidence type="ECO:0000313" key="5">
    <source>
        <dbReference type="Proteomes" id="UP001634393"/>
    </source>
</evidence>
<protein>
    <recommendedName>
        <fullName evidence="6">Stigma-specific Stig1 family protein</fullName>
    </recommendedName>
</protein>
<dbReference type="EMBL" id="JBJXBP010000001">
    <property type="protein sequence ID" value="KAL3850892.1"/>
    <property type="molecule type" value="Genomic_DNA"/>
</dbReference>
<organism evidence="4 5">
    <name type="scientific">Penstemon smallii</name>
    <dbReference type="NCBI Taxonomy" id="265156"/>
    <lineage>
        <taxon>Eukaryota</taxon>
        <taxon>Viridiplantae</taxon>
        <taxon>Streptophyta</taxon>
        <taxon>Embryophyta</taxon>
        <taxon>Tracheophyta</taxon>
        <taxon>Spermatophyta</taxon>
        <taxon>Magnoliopsida</taxon>
        <taxon>eudicotyledons</taxon>
        <taxon>Gunneridae</taxon>
        <taxon>Pentapetalae</taxon>
        <taxon>asterids</taxon>
        <taxon>lamiids</taxon>
        <taxon>Lamiales</taxon>
        <taxon>Plantaginaceae</taxon>
        <taxon>Cheloneae</taxon>
        <taxon>Penstemon</taxon>
    </lineage>
</organism>
<reference evidence="4 5" key="1">
    <citation type="submission" date="2024-12" db="EMBL/GenBank/DDBJ databases">
        <title>The unique morphological basis and parallel evolutionary history of personate flowers in Penstemon.</title>
        <authorList>
            <person name="Depatie T.H."/>
            <person name="Wessinger C.A."/>
        </authorList>
    </citation>
    <scope>NUCLEOTIDE SEQUENCE [LARGE SCALE GENOMIC DNA]</scope>
    <source>
        <strain evidence="4">WTNN_2</strain>
        <tissue evidence="4">Leaf</tissue>
    </source>
</reference>
<dbReference type="AlphaFoldDB" id="A0ABD3UN13"/>
<comment type="similarity">
    <text evidence="1">Belongs to the STIG1 family.</text>
</comment>
<sequence>MKYLKFIFLLTTIMSLAINSLLVESNYELYNNDEDMHYPETAEPTSLRGVSRFFPQRARFAFSTCNRYPRVCRVKGSPGPDCCKRGCVNVGKDRLNCGKCGHKCKYSEFCCKGKCINPFTDKKHCGGCNSKCKKGSTCMYGMCSYA</sequence>
<name>A0ABD3UN13_9LAMI</name>
<dbReference type="Proteomes" id="UP001634393">
    <property type="component" value="Unassembled WGS sequence"/>
</dbReference>
<gene>
    <name evidence="4" type="ORF">ACJIZ3_012774</name>
</gene>
<dbReference type="PANTHER" id="PTHR33227:SF21">
    <property type="entry name" value="F12F1.21 PROTEIN"/>
    <property type="match status" value="1"/>
</dbReference>
<dbReference type="InterPro" id="IPR006969">
    <property type="entry name" value="Stig-like"/>
</dbReference>
<feature type="chain" id="PRO_5044820969" description="Stigma-specific Stig1 family protein" evidence="3">
    <location>
        <begin position="26"/>
        <end position="146"/>
    </location>
</feature>
<keyword evidence="2 3" id="KW-0732">Signal</keyword>
<evidence type="ECO:0000256" key="2">
    <source>
        <dbReference type="ARBA" id="ARBA00022729"/>
    </source>
</evidence>
<comment type="caution">
    <text evidence="4">The sequence shown here is derived from an EMBL/GenBank/DDBJ whole genome shotgun (WGS) entry which is preliminary data.</text>
</comment>
<evidence type="ECO:0008006" key="6">
    <source>
        <dbReference type="Google" id="ProtNLM"/>
    </source>
</evidence>
<dbReference type="PANTHER" id="PTHR33227">
    <property type="entry name" value="STIGMA-SPECIFIC STIG1-LIKE PROTEIN 3"/>
    <property type="match status" value="1"/>
</dbReference>
<evidence type="ECO:0000256" key="3">
    <source>
        <dbReference type="SAM" id="SignalP"/>
    </source>
</evidence>
<accession>A0ABD3UN13</accession>
<evidence type="ECO:0000256" key="1">
    <source>
        <dbReference type="ARBA" id="ARBA00006010"/>
    </source>
</evidence>
<proteinExistence type="inferred from homology"/>
<evidence type="ECO:0000313" key="4">
    <source>
        <dbReference type="EMBL" id="KAL3850892.1"/>
    </source>
</evidence>
<keyword evidence="5" id="KW-1185">Reference proteome</keyword>
<dbReference type="Pfam" id="PF04885">
    <property type="entry name" value="Stig1"/>
    <property type="match status" value="1"/>
</dbReference>